<dbReference type="AlphaFoldDB" id="A0A645A0L4"/>
<feature type="compositionally biased region" description="Basic and acidic residues" evidence="1">
    <location>
        <begin position="89"/>
        <end position="99"/>
    </location>
</feature>
<gene>
    <name evidence="2" type="ORF">SDC9_90047</name>
</gene>
<accession>A0A645A0L4</accession>
<evidence type="ECO:0000256" key="1">
    <source>
        <dbReference type="SAM" id="MobiDB-lite"/>
    </source>
</evidence>
<feature type="region of interest" description="Disordered" evidence="1">
    <location>
        <begin position="80"/>
        <end position="99"/>
    </location>
</feature>
<evidence type="ECO:0000313" key="2">
    <source>
        <dbReference type="EMBL" id="MPM43374.1"/>
    </source>
</evidence>
<proteinExistence type="predicted"/>
<sequence length="99" mass="11022">MEPDVFVEFAVQPRPVPAEIVHGGDPRCGHLAAEPFRLLEKDDLRTESCRCYGGADSPGAPACDHHVAGEPSRLRGACLGQVKKHRRKEKEEKNHFSHR</sequence>
<dbReference type="EMBL" id="VSSQ01010079">
    <property type="protein sequence ID" value="MPM43374.1"/>
    <property type="molecule type" value="Genomic_DNA"/>
</dbReference>
<comment type="caution">
    <text evidence="2">The sequence shown here is derived from an EMBL/GenBank/DDBJ whole genome shotgun (WGS) entry which is preliminary data.</text>
</comment>
<reference evidence="2" key="1">
    <citation type="submission" date="2019-08" db="EMBL/GenBank/DDBJ databases">
        <authorList>
            <person name="Kucharzyk K."/>
            <person name="Murdoch R.W."/>
            <person name="Higgins S."/>
            <person name="Loffler F."/>
        </authorList>
    </citation>
    <scope>NUCLEOTIDE SEQUENCE</scope>
</reference>
<protein>
    <submittedName>
        <fullName evidence="2">Uncharacterized protein</fullName>
    </submittedName>
</protein>
<organism evidence="2">
    <name type="scientific">bioreactor metagenome</name>
    <dbReference type="NCBI Taxonomy" id="1076179"/>
    <lineage>
        <taxon>unclassified sequences</taxon>
        <taxon>metagenomes</taxon>
        <taxon>ecological metagenomes</taxon>
    </lineage>
</organism>
<name>A0A645A0L4_9ZZZZ</name>